<proteinExistence type="predicted"/>
<comment type="subcellular location">
    <subcellularLocation>
        <location evidence="1">Cytoplasm</location>
    </subcellularLocation>
</comment>
<dbReference type="Proteomes" id="UP000244855">
    <property type="component" value="Unassembled WGS sequence"/>
</dbReference>
<organism evidence="5 6">
    <name type="scientific">Periconia macrospinosa</name>
    <dbReference type="NCBI Taxonomy" id="97972"/>
    <lineage>
        <taxon>Eukaryota</taxon>
        <taxon>Fungi</taxon>
        <taxon>Dikarya</taxon>
        <taxon>Ascomycota</taxon>
        <taxon>Pezizomycotina</taxon>
        <taxon>Dothideomycetes</taxon>
        <taxon>Pleosporomycetidae</taxon>
        <taxon>Pleosporales</taxon>
        <taxon>Massarineae</taxon>
        <taxon>Periconiaceae</taxon>
        <taxon>Periconia</taxon>
    </lineage>
</organism>
<dbReference type="PANTHER" id="PTHR45783">
    <property type="entry name" value="KINESIN LIGHT CHAIN"/>
    <property type="match status" value="1"/>
</dbReference>
<evidence type="ECO:0000313" key="5">
    <source>
        <dbReference type="EMBL" id="PVH92527.1"/>
    </source>
</evidence>
<keyword evidence="4" id="KW-0802">TPR repeat</keyword>
<evidence type="ECO:0000256" key="1">
    <source>
        <dbReference type="ARBA" id="ARBA00004496"/>
    </source>
</evidence>
<dbReference type="GO" id="GO:0005737">
    <property type="term" value="C:cytoplasm"/>
    <property type="evidence" value="ECO:0007669"/>
    <property type="project" value="UniProtKB-SubCell"/>
</dbReference>
<dbReference type="STRING" id="97972.A0A2V1D3A4"/>
<dbReference type="Pfam" id="PF13374">
    <property type="entry name" value="TPR_10"/>
    <property type="match status" value="1"/>
</dbReference>
<protein>
    <recommendedName>
        <fullName evidence="7">TPR-like protein</fullName>
    </recommendedName>
</protein>
<evidence type="ECO:0000256" key="3">
    <source>
        <dbReference type="ARBA" id="ARBA00022737"/>
    </source>
</evidence>
<keyword evidence="6" id="KW-1185">Reference proteome</keyword>
<name>A0A2V1D3A4_9PLEO</name>
<dbReference type="SUPFAM" id="SSF48452">
    <property type="entry name" value="TPR-like"/>
    <property type="match status" value="1"/>
</dbReference>
<evidence type="ECO:0000313" key="6">
    <source>
        <dbReference type="Proteomes" id="UP000244855"/>
    </source>
</evidence>
<dbReference type="GO" id="GO:0019894">
    <property type="term" value="F:kinesin binding"/>
    <property type="evidence" value="ECO:0007669"/>
    <property type="project" value="TreeGrafter"/>
</dbReference>
<dbReference type="GO" id="GO:0005871">
    <property type="term" value="C:kinesin complex"/>
    <property type="evidence" value="ECO:0007669"/>
    <property type="project" value="InterPro"/>
</dbReference>
<dbReference type="OrthoDB" id="20872at2759"/>
<dbReference type="InterPro" id="IPR002151">
    <property type="entry name" value="Kinesin_light"/>
</dbReference>
<sequence length="221" mass="25482">FEDDVVTLRNLCFISVEKGNRNFEIHGLVQLATRKWLDTNNQLRKWRKEFVMLMAREFPSGSFANWTRCQVLLPHVAPMFEKEPTEDELLQDWAQVLHNAGWYLWMKGQYIWAESVARKAVKTRERIVGQDTASTLNSVSILALVLQGQGNYEAAEAMNRRALEGREKALGKEHPDTLASVYCLAYLLHHRHRYEEAMLLYKRASSGYTTTLGLDHPTTQA</sequence>
<accession>A0A2V1D3A4</accession>
<feature type="non-terminal residue" evidence="5">
    <location>
        <position position="1"/>
    </location>
</feature>
<gene>
    <name evidence="5" type="ORF">DM02DRAFT_475174</name>
</gene>
<dbReference type="Gene3D" id="1.25.40.10">
    <property type="entry name" value="Tetratricopeptide repeat domain"/>
    <property type="match status" value="1"/>
</dbReference>
<evidence type="ECO:0000256" key="4">
    <source>
        <dbReference type="ARBA" id="ARBA00022803"/>
    </source>
</evidence>
<dbReference type="AlphaFoldDB" id="A0A2V1D3A4"/>
<feature type="non-terminal residue" evidence="5">
    <location>
        <position position="221"/>
    </location>
</feature>
<dbReference type="Pfam" id="PF13424">
    <property type="entry name" value="TPR_12"/>
    <property type="match status" value="1"/>
</dbReference>
<dbReference type="InterPro" id="IPR011990">
    <property type="entry name" value="TPR-like_helical_dom_sf"/>
</dbReference>
<evidence type="ECO:0008006" key="7">
    <source>
        <dbReference type="Google" id="ProtNLM"/>
    </source>
</evidence>
<keyword evidence="2" id="KW-0963">Cytoplasm</keyword>
<dbReference type="PANTHER" id="PTHR45783:SF3">
    <property type="entry name" value="KINESIN LIGHT CHAIN"/>
    <property type="match status" value="1"/>
</dbReference>
<reference evidence="5 6" key="1">
    <citation type="journal article" date="2018" name="Sci. Rep.">
        <title>Comparative genomics provides insights into the lifestyle and reveals functional heterogeneity of dark septate endophytic fungi.</title>
        <authorList>
            <person name="Knapp D.G."/>
            <person name="Nemeth J.B."/>
            <person name="Barry K."/>
            <person name="Hainaut M."/>
            <person name="Henrissat B."/>
            <person name="Johnson J."/>
            <person name="Kuo A."/>
            <person name="Lim J.H.P."/>
            <person name="Lipzen A."/>
            <person name="Nolan M."/>
            <person name="Ohm R.A."/>
            <person name="Tamas L."/>
            <person name="Grigoriev I.V."/>
            <person name="Spatafora J.W."/>
            <person name="Nagy L.G."/>
            <person name="Kovacs G.M."/>
        </authorList>
    </citation>
    <scope>NUCLEOTIDE SEQUENCE [LARGE SCALE GENOMIC DNA]</scope>
    <source>
        <strain evidence="5 6">DSE2036</strain>
    </source>
</reference>
<keyword evidence="3" id="KW-0677">Repeat</keyword>
<dbReference type="EMBL" id="KZ805671">
    <property type="protein sequence ID" value="PVH92527.1"/>
    <property type="molecule type" value="Genomic_DNA"/>
</dbReference>
<dbReference type="GO" id="GO:0007018">
    <property type="term" value="P:microtubule-based movement"/>
    <property type="evidence" value="ECO:0007669"/>
    <property type="project" value="TreeGrafter"/>
</dbReference>
<evidence type="ECO:0000256" key="2">
    <source>
        <dbReference type="ARBA" id="ARBA00022490"/>
    </source>
</evidence>